<dbReference type="FunFam" id="3.30.390.10:FF:000001">
    <property type="entry name" value="Enolase"/>
    <property type="match status" value="1"/>
</dbReference>
<keyword evidence="5 12" id="KW-0963">Cytoplasm</keyword>
<feature type="active site" description="Proton donor" evidence="12 13">
    <location>
        <position position="206"/>
    </location>
</feature>
<dbReference type="RefSeq" id="WP_041123163.1">
    <property type="nucleotide sequence ID" value="NZ_JXRQ01000025.1"/>
</dbReference>
<feature type="binding site" evidence="14">
    <location>
        <position position="288"/>
    </location>
    <ligand>
        <name>substrate</name>
    </ligand>
</feature>
<feature type="active site" description="Proton acceptor" evidence="12 13">
    <location>
        <position position="340"/>
    </location>
</feature>
<dbReference type="PROSITE" id="PS00164">
    <property type="entry name" value="ENOLASE"/>
    <property type="match status" value="1"/>
</dbReference>
<feature type="binding site" evidence="12">
    <location>
        <position position="370"/>
    </location>
    <ligand>
        <name>(2R)-2-phosphoglycerate</name>
        <dbReference type="ChEBI" id="CHEBI:58289"/>
    </ligand>
</feature>
<dbReference type="EMBL" id="JXRQ01000025">
    <property type="protein sequence ID" value="KIL46498.1"/>
    <property type="molecule type" value="Genomic_DNA"/>
</dbReference>
<organism evidence="18 19">
    <name type="scientific">Jeotgalibacillus alimentarius</name>
    <dbReference type="NCBI Taxonomy" id="135826"/>
    <lineage>
        <taxon>Bacteria</taxon>
        <taxon>Bacillati</taxon>
        <taxon>Bacillota</taxon>
        <taxon>Bacilli</taxon>
        <taxon>Bacillales</taxon>
        <taxon>Caryophanaceae</taxon>
        <taxon>Jeotgalibacillus</taxon>
    </lineage>
</organism>
<feature type="binding site" evidence="12 15">
    <location>
        <position position="243"/>
    </location>
    <ligand>
        <name>Mg(2+)</name>
        <dbReference type="ChEBI" id="CHEBI:18420"/>
    </ligand>
</feature>
<keyword evidence="10 12" id="KW-0456">Lyase</keyword>
<feature type="domain" description="Enolase C-terminal TIM barrel" evidence="16">
    <location>
        <begin position="140"/>
        <end position="428"/>
    </location>
</feature>
<proteinExistence type="inferred from homology"/>
<keyword evidence="7 12" id="KW-0479">Metal-binding</keyword>
<dbReference type="PANTHER" id="PTHR11902:SF1">
    <property type="entry name" value="ENOLASE"/>
    <property type="match status" value="1"/>
</dbReference>
<keyword evidence="6 12" id="KW-0964">Secreted</keyword>
<dbReference type="Pfam" id="PF00113">
    <property type="entry name" value="Enolase_C"/>
    <property type="match status" value="1"/>
</dbReference>
<evidence type="ECO:0000313" key="18">
    <source>
        <dbReference type="EMBL" id="KIL46498.1"/>
    </source>
</evidence>
<feature type="binding site" evidence="12">
    <location>
        <position position="340"/>
    </location>
    <ligand>
        <name>(2R)-2-phosphoglycerate</name>
        <dbReference type="ChEBI" id="CHEBI:58289"/>
    </ligand>
</feature>
<comment type="function">
    <text evidence="12">Catalyzes the reversible conversion of 2-phosphoglycerate (2-PG) into phosphoenolpyruvate (PEP). It is essential for the degradation of carbohydrates via glycolysis.</text>
</comment>
<evidence type="ECO:0000259" key="17">
    <source>
        <dbReference type="SMART" id="SM01193"/>
    </source>
</evidence>
<feature type="binding site" evidence="12 15">
    <location>
        <position position="288"/>
    </location>
    <ligand>
        <name>Mg(2+)</name>
        <dbReference type="ChEBI" id="CHEBI:18420"/>
    </ligand>
</feature>
<dbReference type="SUPFAM" id="SSF54826">
    <property type="entry name" value="Enolase N-terminal domain-like"/>
    <property type="match status" value="1"/>
</dbReference>
<comment type="cofactor">
    <cofactor evidence="15">
        <name>Mg(2+)</name>
        <dbReference type="ChEBI" id="CHEBI:18420"/>
    </cofactor>
    <text evidence="15">Mg(2+) is required for catalysis and for stabilizing the dimer.</text>
</comment>
<dbReference type="SFLD" id="SFLDG00178">
    <property type="entry name" value="enolase"/>
    <property type="match status" value="1"/>
</dbReference>
<feature type="binding site" evidence="14">
    <location>
        <position position="156"/>
    </location>
    <ligand>
        <name>substrate</name>
    </ligand>
</feature>
<comment type="subcellular location">
    <subcellularLocation>
        <location evidence="12">Cytoplasm</location>
    </subcellularLocation>
    <subcellularLocation>
        <location evidence="12">Secreted</location>
    </subcellularLocation>
    <subcellularLocation>
        <location evidence="12">Cell surface</location>
    </subcellularLocation>
    <text evidence="12">Fractions of enolase are present in both the cytoplasm and on the cell surface.</text>
</comment>
<evidence type="ECO:0000256" key="7">
    <source>
        <dbReference type="ARBA" id="ARBA00022723"/>
    </source>
</evidence>
<gene>
    <name evidence="12" type="primary">eno</name>
    <name evidence="18" type="ORF">KP77_26250</name>
</gene>
<dbReference type="InterPro" id="IPR020810">
    <property type="entry name" value="Enolase_C"/>
</dbReference>
<dbReference type="InterPro" id="IPR036849">
    <property type="entry name" value="Enolase-like_C_sf"/>
</dbReference>
<keyword evidence="9 12" id="KW-0324">Glycolysis</keyword>
<feature type="binding site" evidence="14">
    <location>
        <begin position="367"/>
        <end position="370"/>
    </location>
    <ligand>
        <name>substrate</name>
    </ligand>
</feature>
<dbReference type="FunFam" id="3.20.20.120:FF:000001">
    <property type="entry name" value="Enolase"/>
    <property type="match status" value="1"/>
</dbReference>
<protein>
    <recommendedName>
        <fullName evidence="4 12">Enolase</fullName>
        <ecNumber evidence="3 12">4.2.1.11</ecNumber>
    </recommendedName>
    <alternativeName>
        <fullName evidence="12">2-phospho-D-glycerate hydro-lyase</fullName>
    </alternativeName>
    <alternativeName>
        <fullName evidence="12">2-phosphoglycerate dehydratase</fullName>
    </alternativeName>
</protein>
<dbReference type="HAMAP" id="MF_00318">
    <property type="entry name" value="Enolase"/>
    <property type="match status" value="1"/>
</dbReference>
<feature type="binding site" evidence="12">
    <location>
        <position position="369"/>
    </location>
    <ligand>
        <name>(2R)-2-phosphoglycerate</name>
        <dbReference type="ChEBI" id="CHEBI:58289"/>
    </ligand>
</feature>
<evidence type="ECO:0000256" key="4">
    <source>
        <dbReference type="ARBA" id="ARBA00017068"/>
    </source>
</evidence>
<evidence type="ECO:0000313" key="19">
    <source>
        <dbReference type="Proteomes" id="UP000031950"/>
    </source>
</evidence>
<dbReference type="Pfam" id="PF03952">
    <property type="entry name" value="Enolase_N"/>
    <property type="match status" value="1"/>
</dbReference>
<dbReference type="InterPro" id="IPR000941">
    <property type="entry name" value="Enolase"/>
</dbReference>
<comment type="caution">
    <text evidence="18">The sequence shown here is derived from an EMBL/GenBank/DDBJ whole genome shotgun (WGS) entry which is preliminary data.</text>
</comment>
<dbReference type="STRING" id="135826.KP77_26250"/>
<dbReference type="UniPathway" id="UPA00109">
    <property type="reaction ID" value="UER00187"/>
</dbReference>
<dbReference type="InterPro" id="IPR020811">
    <property type="entry name" value="Enolase_N"/>
</dbReference>
<evidence type="ECO:0000256" key="5">
    <source>
        <dbReference type="ARBA" id="ARBA00022490"/>
    </source>
</evidence>
<feature type="binding site" evidence="14">
    <location>
        <position position="165"/>
    </location>
    <ligand>
        <name>substrate</name>
    </ligand>
</feature>
<dbReference type="Proteomes" id="UP000031950">
    <property type="component" value="Unassembled WGS sequence"/>
</dbReference>
<evidence type="ECO:0000256" key="6">
    <source>
        <dbReference type="ARBA" id="ARBA00022525"/>
    </source>
</evidence>
<evidence type="ECO:0000256" key="11">
    <source>
        <dbReference type="ARBA" id="ARBA00048951"/>
    </source>
</evidence>
<feature type="binding site" evidence="14">
    <location>
        <position position="315"/>
    </location>
    <ligand>
        <name>substrate</name>
    </ligand>
</feature>
<feature type="binding site" evidence="12">
    <location>
        <position position="391"/>
    </location>
    <ligand>
        <name>(2R)-2-phosphoglycerate</name>
        <dbReference type="ChEBI" id="CHEBI:58289"/>
    </ligand>
</feature>
<dbReference type="SFLD" id="SFLDS00001">
    <property type="entry name" value="Enolase"/>
    <property type="match status" value="1"/>
</dbReference>
<dbReference type="Gene3D" id="3.20.20.120">
    <property type="entry name" value="Enolase-like C-terminal domain"/>
    <property type="match status" value="1"/>
</dbReference>
<dbReference type="GO" id="GO:0004634">
    <property type="term" value="F:phosphopyruvate hydratase activity"/>
    <property type="evidence" value="ECO:0007669"/>
    <property type="project" value="UniProtKB-UniRule"/>
</dbReference>
<dbReference type="GO" id="GO:0009986">
    <property type="term" value="C:cell surface"/>
    <property type="evidence" value="ECO:0007669"/>
    <property type="project" value="UniProtKB-SubCell"/>
</dbReference>
<dbReference type="GO" id="GO:0000015">
    <property type="term" value="C:phosphopyruvate hydratase complex"/>
    <property type="evidence" value="ECO:0007669"/>
    <property type="project" value="InterPro"/>
</dbReference>
<dbReference type="AlphaFoldDB" id="A0A0C2VRB7"/>
<dbReference type="PRINTS" id="PR00148">
    <property type="entry name" value="ENOLASE"/>
</dbReference>
<comment type="similarity">
    <text evidence="2 12">Belongs to the enolase family.</text>
</comment>
<feature type="binding site" evidence="12 15">
    <location>
        <position position="315"/>
    </location>
    <ligand>
        <name>Mg(2+)</name>
        <dbReference type="ChEBI" id="CHEBI:18420"/>
    </ligand>
</feature>
<dbReference type="CDD" id="cd03313">
    <property type="entry name" value="enolase"/>
    <property type="match status" value="1"/>
</dbReference>
<feature type="domain" description="Enolase N-terminal" evidence="17">
    <location>
        <begin position="4"/>
        <end position="135"/>
    </location>
</feature>
<evidence type="ECO:0000256" key="3">
    <source>
        <dbReference type="ARBA" id="ARBA00012058"/>
    </source>
</evidence>
<dbReference type="PATRIC" id="fig|135826.4.peg.2611"/>
<dbReference type="SUPFAM" id="SSF51604">
    <property type="entry name" value="Enolase C-terminal domain-like"/>
    <property type="match status" value="1"/>
</dbReference>
<evidence type="ECO:0000256" key="2">
    <source>
        <dbReference type="ARBA" id="ARBA00009604"/>
    </source>
</evidence>
<keyword evidence="19" id="KW-1185">Reference proteome</keyword>
<dbReference type="PIRSF" id="PIRSF001400">
    <property type="entry name" value="Enolase"/>
    <property type="match status" value="1"/>
</dbReference>
<evidence type="ECO:0000256" key="13">
    <source>
        <dbReference type="PIRSR" id="PIRSR001400-1"/>
    </source>
</evidence>
<evidence type="ECO:0000256" key="12">
    <source>
        <dbReference type="HAMAP-Rule" id="MF_00318"/>
    </source>
</evidence>
<evidence type="ECO:0000256" key="15">
    <source>
        <dbReference type="PIRSR" id="PIRSR001400-3"/>
    </source>
</evidence>
<comment type="pathway">
    <text evidence="1 12">Carbohydrate degradation; glycolysis; pyruvate from D-glyceraldehyde 3-phosphate: step 4/5.</text>
</comment>
<dbReference type="SMART" id="SM01192">
    <property type="entry name" value="Enolase_C"/>
    <property type="match status" value="1"/>
</dbReference>
<dbReference type="GO" id="GO:0006096">
    <property type="term" value="P:glycolytic process"/>
    <property type="evidence" value="ECO:0007669"/>
    <property type="project" value="UniProtKB-UniRule"/>
</dbReference>
<dbReference type="InterPro" id="IPR020809">
    <property type="entry name" value="Enolase_CS"/>
</dbReference>
<dbReference type="EC" id="4.2.1.11" evidence="3 12"/>
<evidence type="ECO:0000259" key="16">
    <source>
        <dbReference type="SMART" id="SM01192"/>
    </source>
</evidence>
<dbReference type="GO" id="GO:0000287">
    <property type="term" value="F:magnesium ion binding"/>
    <property type="evidence" value="ECO:0007669"/>
    <property type="project" value="UniProtKB-UniRule"/>
</dbReference>
<dbReference type="GO" id="GO:0005576">
    <property type="term" value="C:extracellular region"/>
    <property type="evidence" value="ECO:0007669"/>
    <property type="project" value="UniProtKB-SubCell"/>
</dbReference>
<dbReference type="OrthoDB" id="9804716at2"/>
<evidence type="ECO:0000256" key="8">
    <source>
        <dbReference type="ARBA" id="ARBA00022842"/>
    </source>
</evidence>
<keyword evidence="8 12" id="KW-0460">Magnesium</keyword>
<evidence type="ECO:0000256" key="10">
    <source>
        <dbReference type="ARBA" id="ARBA00023239"/>
    </source>
</evidence>
<dbReference type="InterPro" id="IPR029017">
    <property type="entry name" value="Enolase-like_N"/>
</dbReference>
<dbReference type="PANTHER" id="PTHR11902">
    <property type="entry name" value="ENOLASE"/>
    <property type="match status" value="1"/>
</dbReference>
<accession>A0A0C2VRB7</accession>
<evidence type="ECO:0000256" key="9">
    <source>
        <dbReference type="ARBA" id="ARBA00023152"/>
    </source>
</evidence>
<dbReference type="SFLD" id="SFLDF00002">
    <property type="entry name" value="enolase"/>
    <property type="match status" value="1"/>
</dbReference>
<feature type="binding site" evidence="14">
    <location>
        <position position="391"/>
    </location>
    <ligand>
        <name>substrate</name>
    </ligand>
</feature>
<evidence type="ECO:0000256" key="1">
    <source>
        <dbReference type="ARBA" id="ARBA00005031"/>
    </source>
</evidence>
<sequence length="430" mass="46457">MPFIVDVYAREVIDSRGNPTVEVEVYTESGAFGRALVPSGASTGEYEAVELRDGDKDRFLGKGVLQAVENVNNVIAPELIDSYSVLDQVSIDHAMIELDGTENKGKLGANAILGVSMAVAHAAADYLDVPLYQYLGGFNAKQLPVPMMNILNGGEHADNNVDIQEFMVMPVGAETFREGLRMGAEIFHSLKSVLKDKGLNTAVGDEGGFAPNLGSNEEALSTIIEAIEKAGYKPGEQVLLAMDVAASEIFNKEDGKYHLSGEGVVKSSEEMVNWYAEMADKYPIVSIEDGLDENDWDGFKLLTEKIGDKVQLVGDDLFVTNTEKLSRGIEQGIGNSILIKVNQIGTLTETFDAIEMAKRAGYTAVISHRSGETEDATIADIAVATNAGQIKTGAPSRTDRVAKYNQLLRIEDQLGATAQYLGAKTFYNLR</sequence>
<dbReference type="Gene3D" id="3.30.390.10">
    <property type="entry name" value="Enolase-like, N-terminal domain"/>
    <property type="match status" value="1"/>
</dbReference>
<comment type="cofactor">
    <cofactor evidence="12">
        <name>Mg(2+)</name>
        <dbReference type="ChEBI" id="CHEBI:18420"/>
    </cofactor>
    <text evidence="12">Binds a second Mg(2+) ion via substrate during catalysis.</text>
</comment>
<feature type="binding site" evidence="12">
    <location>
        <position position="164"/>
    </location>
    <ligand>
        <name>(2R)-2-phosphoglycerate</name>
        <dbReference type="ChEBI" id="CHEBI:58289"/>
    </ligand>
</feature>
<dbReference type="SMART" id="SM01193">
    <property type="entry name" value="Enolase_N"/>
    <property type="match status" value="1"/>
</dbReference>
<comment type="catalytic activity">
    <reaction evidence="11">
        <text>(2R)-2-phosphoglycerate = phosphoenolpyruvate + H2O</text>
        <dbReference type="Rhea" id="RHEA:10164"/>
        <dbReference type="ChEBI" id="CHEBI:15377"/>
        <dbReference type="ChEBI" id="CHEBI:58289"/>
        <dbReference type="ChEBI" id="CHEBI:58702"/>
        <dbReference type="EC" id="4.2.1.11"/>
    </reaction>
    <physiologicalReaction direction="left-to-right" evidence="11">
        <dbReference type="Rhea" id="RHEA:10165"/>
    </physiologicalReaction>
</comment>
<name>A0A0C2VRB7_9BACL</name>
<evidence type="ECO:0000256" key="14">
    <source>
        <dbReference type="PIRSR" id="PIRSR001400-2"/>
    </source>
</evidence>
<dbReference type="NCBIfam" id="TIGR01060">
    <property type="entry name" value="eno"/>
    <property type="match status" value="1"/>
</dbReference>
<reference evidence="18 19" key="1">
    <citation type="submission" date="2015-01" db="EMBL/GenBank/DDBJ databases">
        <title>Genome sequence of Jeotgalibacillus alimentarius.</title>
        <authorList>
            <person name="Goh K.M."/>
            <person name="Chan K.-G."/>
            <person name="Yaakop A.S."/>
            <person name="Ee R."/>
            <person name="Gan H.M."/>
            <person name="Chan C.S."/>
        </authorList>
    </citation>
    <scope>NUCLEOTIDE SEQUENCE [LARGE SCALE GENOMIC DNA]</scope>
    <source>
        <strain evidence="18 19">YKJ-13</strain>
    </source>
</reference>